<dbReference type="Pfam" id="PF13830">
    <property type="entry name" value="DUF4192"/>
    <property type="match status" value="1"/>
</dbReference>
<dbReference type="EMBL" id="BAABLV010000041">
    <property type="protein sequence ID" value="GAA4906615.1"/>
    <property type="molecule type" value="Genomic_DNA"/>
</dbReference>
<evidence type="ECO:0000313" key="2">
    <source>
        <dbReference type="Proteomes" id="UP001501521"/>
    </source>
</evidence>
<reference evidence="2" key="1">
    <citation type="journal article" date="2019" name="Int. J. Syst. Evol. Microbiol.">
        <title>The Global Catalogue of Microorganisms (GCM) 10K type strain sequencing project: providing services to taxonomists for standard genome sequencing and annotation.</title>
        <authorList>
            <consortium name="The Broad Institute Genomics Platform"/>
            <consortium name="The Broad Institute Genome Sequencing Center for Infectious Disease"/>
            <person name="Wu L."/>
            <person name="Ma J."/>
        </authorList>
    </citation>
    <scope>NUCLEOTIDE SEQUENCE [LARGE SCALE GENOMIC DNA]</scope>
    <source>
        <strain evidence="2">JCM 19125</strain>
    </source>
</reference>
<comment type="caution">
    <text evidence="1">The sequence shown here is derived from an EMBL/GenBank/DDBJ whole genome shotgun (WGS) entry which is preliminary data.</text>
</comment>
<accession>A0ABP9FUY6</accession>
<protein>
    <recommendedName>
        <fullName evidence="3">DUF4192 domain-containing protein</fullName>
    </recommendedName>
</protein>
<evidence type="ECO:0008006" key="3">
    <source>
        <dbReference type="Google" id="ProtNLM"/>
    </source>
</evidence>
<dbReference type="InterPro" id="IPR025447">
    <property type="entry name" value="DUF4192"/>
</dbReference>
<name>A0ABP9FUY6_9ACTN</name>
<dbReference type="Proteomes" id="UP001501521">
    <property type="component" value="Unassembled WGS sequence"/>
</dbReference>
<organism evidence="1 2">
    <name type="scientific">Tessaracoccus lubricantis</name>
    <dbReference type="NCBI Taxonomy" id="545543"/>
    <lineage>
        <taxon>Bacteria</taxon>
        <taxon>Bacillati</taxon>
        <taxon>Actinomycetota</taxon>
        <taxon>Actinomycetes</taxon>
        <taxon>Propionibacteriales</taxon>
        <taxon>Propionibacteriaceae</taxon>
        <taxon>Tessaracoccus</taxon>
    </lineage>
</organism>
<proteinExistence type="predicted"/>
<keyword evidence="2" id="KW-1185">Reference proteome</keyword>
<sequence>MPVLRGTTRADLLALPSFMFGFHPQDSVVLLGMQGKVVSFSCRLEAHWFHHHFEQVAEQILNAASQLSDVRFILMGYSHDVDLAWASVMELADVLGPERVTEALVTDGTHYWSLTDDEGPVQYDFDASPVAAHAVYNGVVIHASREEAVAPVHLWEPAERGAVEAALAAVADLDEDGAMEELAGLAEQQPPIEDPDSALKLACLLLDADRAAALLTRLNSTTAEVIWPNLLAARQLAPVSAQPTTVALLGMASWLAGRGAQATACLEQMATLDPDNPVGQVLSTVHRNGISPRVWDE</sequence>
<evidence type="ECO:0000313" key="1">
    <source>
        <dbReference type="EMBL" id="GAA4906615.1"/>
    </source>
</evidence>
<gene>
    <name evidence="1" type="ORF">GCM10025789_27540</name>
</gene>